<dbReference type="SUPFAM" id="SSF48371">
    <property type="entry name" value="ARM repeat"/>
    <property type="match status" value="1"/>
</dbReference>
<evidence type="ECO:0000313" key="1">
    <source>
        <dbReference type="EMBL" id="RDU36749.1"/>
    </source>
</evidence>
<dbReference type="Gene3D" id="1.25.10.90">
    <property type="match status" value="1"/>
</dbReference>
<dbReference type="OrthoDB" id="9801369at2"/>
<keyword evidence="2" id="KW-1185">Reference proteome</keyword>
<accession>A0A3D8GRB2</accession>
<evidence type="ECO:0000313" key="2">
    <source>
        <dbReference type="Proteomes" id="UP000257144"/>
    </source>
</evidence>
<name>A0A3D8GRB2_9BACI</name>
<comment type="caution">
    <text evidence="1">The sequence shown here is derived from an EMBL/GenBank/DDBJ whole genome shotgun (WGS) entry which is preliminary data.</text>
</comment>
<proteinExistence type="predicted"/>
<sequence>MTLEEVMEKLAEMGTEQTKRTFLRHGAIEPLFGVKVGDLKKLVKYIKKDQELALALYNTGNYDAMYLAGLAINPKLMEKTTLQEWAEGANWHGLAEYTVAGAAAESKFATELAGEWIESGEENIAVCGWSTYANYISIIPDGKLDLDEIRGLLKRIEKSIHSERNRVRYVMNLFVICAGSFVKPLHEEAIRVAEVIGKVQVNVGNTACKVPLAADYIKKVEQKGKIGVKKKTCIC</sequence>
<dbReference type="PANTHER" id="PTHR41291">
    <property type="entry name" value="DNA ALKYLATION REPAIR PROTEIN"/>
    <property type="match status" value="1"/>
</dbReference>
<dbReference type="Pfam" id="PF08713">
    <property type="entry name" value="DNA_alkylation"/>
    <property type="match status" value="1"/>
</dbReference>
<gene>
    <name evidence="1" type="ORF">DRW41_11905</name>
</gene>
<reference evidence="1 2" key="1">
    <citation type="submission" date="2018-07" db="EMBL/GenBank/DDBJ databases">
        <title>Bacillus sp. YLB-04 draft genome sequence.</title>
        <authorList>
            <person name="Yu L."/>
            <person name="Tang X."/>
        </authorList>
    </citation>
    <scope>NUCLEOTIDE SEQUENCE [LARGE SCALE GENOMIC DNA]</scope>
    <source>
        <strain evidence="1 2">YLB-04</strain>
    </source>
</reference>
<organism evidence="1 2">
    <name type="scientific">Neobacillus piezotolerans</name>
    <dbReference type="NCBI Taxonomy" id="2259171"/>
    <lineage>
        <taxon>Bacteria</taxon>
        <taxon>Bacillati</taxon>
        <taxon>Bacillota</taxon>
        <taxon>Bacilli</taxon>
        <taxon>Bacillales</taxon>
        <taxon>Bacillaceae</taxon>
        <taxon>Neobacillus</taxon>
    </lineage>
</organism>
<dbReference type="RefSeq" id="WP_115452222.1">
    <property type="nucleotide sequence ID" value="NZ_QNQT01000004.1"/>
</dbReference>
<dbReference type="Proteomes" id="UP000257144">
    <property type="component" value="Unassembled WGS sequence"/>
</dbReference>
<dbReference type="InterPro" id="IPR016024">
    <property type="entry name" value="ARM-type_fold"/>
</dbReference>
<dbReference type="CDD" id="cd06561">
    <property type="entry name" value="AlkD_like"/>
    <property type="match status" value="1"/>
</dbReference>
<dbReference type="AlphaFoldDB" id="A0A3D8GRB2"/>
<protein>
    <submittedName>
        <fullName evidence="1">DNA alkylation repair protein</fullName>
    </submittedName>
</protein>
<dbReference type="InterPro" id="IPR014825">
    <property type="entry name" value="DNA_alkylation"/>
</dbReference>
<dbReference type="EMBL" id="QNQT01000004">
    <property type="protein sequence ID" value="RDU36749.1"/>
    <property type="molecule type" value="Genomic_DNA"/>
</dbReference>
<dbReference type="PANTHER" id="PTHR41291:SF1">
    <property type="entry name" value="DNA ALKYLATION REPAIR PROTEIN"/>
    <property type="match status" value="1"/>
</dbReference>